<evidence type="ECO:0000256" key="6">
    <source>
        <dbReference type="ARBA" id="ARBA00023136"/>
    </source>
</evidence>
<proteinExistence type="predicted"/>
<feature type="domain" description="MrpA C-terminal/MbhD" evidence="9">
    <location>
        <begin position="15"/>
        <end position="75"/>
    </location>
</feature>
<name>A0A1M4SLU1_MARH1</name>
<evidence type="ECO:0000313" key="10">
    <source>
        <dbReference type="EMBL" id="SHE33166.1"/>
    </source>
</evidence>
<dbReference type="InterPro" id="IPR001638">
    <property type="entry name" value="Solute-binding_3/MltF_N"/>
</dbReference>
<dbReference type="SUPFAM" id="SSF53850">
    <property type="entry name" value="Periplasmic binding protein-like II"/>
    <property type="match status" value="1"/>
</dbReference>
<dbReference type="Pfam" id="PF00497">
    <property type="entry name" value="SBP_bac_3"/>
    <property type="match status" value="1"/>
</dbReference>
<evidence type="ECO:0000256" key="5">
    <source>
        <dbReference type="ARBA" id="ARBA00022989"/>
    </source>
</evidence>
<keyword evidence="11" id="KW-1185">Reference proteome</keyword>
<dbReference type="OrthoDB" id="46041at2"/>
<dbReference type="Gene3D" id="3.40.190.10">
    <property type="entry name" value="Periplasmic binding protein-like II"/>
    <property type="match status" value="1"/>
</dbReference>
<feature type="domain" description="Solute-binding protein family 3/N-terminal" evidence="8">
    <location>
        <begin position="80"/>
        <end position="248"/>
    </location>
</feature>
<dbReference type="Proteomes" id="UP000184334">
    <property type="component" value="Unassembled WGS sequence"/>
</dbReference>
<evidence type="ECO:0000313" key="11">
    <source>
        <dbReference type="Proteomes" id="UP000184334"/>
    </source>
</evidence>
<evidence type="ECO:0000256" key="2">
    <source>
        <dbReference type="ARBA" id="ARBA00022475"/>
    </source>
</evidence>
<dbReference type="EMBL" id="FQUI01000002">
    <property type="protein sequence ID" value="SHE33166.1"/>
    <property type="molecule type" value="Genomic_DNA"/>
</dbReference>
<sequence>MIELSLIENIFLISLIILAFIMLFVKKYINAILIYAAFGTILSGVFFIFNAPDVAAVQMTIGSAFIIFVYIIAIKTRSKITVGYVETPYLFEKHGDKLLGFEKDLLDNFSENSFFEIEYIPIKKEKLLEYINNNEFDIIAGGIIIENENECNYIFSKKYLPTKLFEYKGKIDPNYESIVLNNQGEKKIIDYLRLKNYFRKNSDIEVKEISSNSYRFIFSKNNKALKDDFNRFLKTFLNSKEYESIVRRNIG</sequence>
<evidence type="ECO:0000256" key="7">
    <source>
        <dbReference type="SAM" id="Phobius"/>
    </source>
</evidence>
<keyword evidence="2" id="KW-1003">Cell membrane</keyword>
<evidence type="ECO:0000256" key="1">
    <source>
        <dbReference type="ARBA" id="ARBA00004651"/>
    </source>
</evidence>
<dbReference type="Pfam" id="PF13244">
    <property type="entry name" value="MbhD"/>
    <property type="match status" value="1"/>
</dbReference>
<keyword evidence="4" id="KW-0732">Signal</keyword>
<dbReference type="AlphaFoldDB" id="A0A1M4SLU1"/>
<evidence type="ECO:0000259" key="9">
    <source>
        <dbReference type="Pfam" id="PF13244"/>
    </source>
</evidence>
<accession>A0A1M4SLU1</accession>
<protein>
    <submittedName>
        <fullName evidence="10">Multicomponent Na+:H+ antiporter subunit B</fullName>
    </submittedName>
</protein>
<organism evidence="10 11">
    <name type="scientific">Marinitoga hydrogenitolerans (strain DSM 16785 / JCM 12826 / AT1271)</name>
    <dbReference type="NCBI Taxonomy" id="1122195"/>
    <lineage>
        <taxon>Bacteria</taxon>
        <taxon>Thermotogati</taxon>
        <taxon>Thermotogota</taxon>
        <taxon>Thermotogae</taxon>
        <taxon>Petrotogales</taxon>
        <taxon>Petrotogaceae</taxon>
        <taxon>Marinitoga</taxon>
    </lineage>
</organism>
<comment type="subcellular location">
    <subcellularLocation>
        <location evidence="1">Cell membrane</location>
        <topology evidence="1">Multi-pass membrane protein</topology>
    </subcellularLocation>
</comment>
<evidence type="ECO:0000259" key="8">
    <source>
        <dbReference type="Pfam" id="PF00497"/>
    </source>
</evidence>
<keyword evidence="3 7" id="KW-0812">Transmembrane</keyword>
<gene>
    <name evidence="10" type="ORF">SAMN02745164_00230</name>
</gene>
<evidence type="ECO:0000256" key="3">
    <source>
        <dbReference type="ARBA" id="ARBA00022692"/>
    </source>
</evidence>
<keyword evidence="6 7" id="KW-0472">Membrane</keyword>
<evidence type="ECO:0000256" key="4">
    <source>
        <dbReference type="ARBA" id="ARBA00022729"/>
    </source>
</evidence>
<dbReference type="RefSeq" id="WP_072862557.1">
    <property type="nucleotide sequence ID" value="NZ_FQUI01000002.1"/>
</dbReference>
<comment type="caution">
    <text evidence="10">The sequence shown here is derived from an EMBL/GenBank/DDBJ whole genome shotgun (WGS) entry which is preliminary data.</text>
</comment>
<dbReference type="GO" id="GO:0005886">
    <property type="term" value="C:plasma membrane"/>
    <property type="evidence" value="ECO:0007669"/>
    <property type="project" value="UniProtKB-SubCell"/>
</dbReference>
<dbReference type="STRING" id="1122195.SAMN02745164_00230"/>
<feature type="transmembrane region" description="Helical" evidence="7">
    <location>
        <begin position="55"/>
        <end position="74"/>
    </location>
</feature>
<feature type="transmembrane region" description="Helical" evidence="7">
    <location>
        <begin position="32"/>
        <end position="49"/>
    </location>
</feature>
<keyword evidence="5 7" id="KW-1133">Transmembrane helix</keyword>
<reference evidence="10" key="1">
    <citation type="submission" date="2016-11" db="EMBL/GenBank/DDBJ databases">
        <authorList>
            <person name="Varghese N."/>
            <person name="Submissions S."/>
        </authorList>
    </citation>
    <scope>NUCLEOTIDE SEQUENCE [LARGE SCALE GENOMIC DNA]</scope>
    <source>
        <strain evidence="10">DSM 16785</strain>
    </source>
</reference>
<dbReference type="PANTHER" id="PTHR35936">
    <property type="entry name" value="MEMBRANE-BOUND LYTIC MUREIN TRANSGLYCOSYLASE F"/>
    <property type="match status" value="1"/>
</dbReference>
<feature type="transmembrane region" description="Helical" evidence="7">
    <location>
        <begin position="6"/>
        <end position="25"/>
    </location>
</feature>
<dbReference type="InterPro" id="IPR025383">
    <property type="entry name" value="MrpA_C/MbhD"/>
</dbReference>